<feature type="compositionally biased region" description="Polar residues" evidence="4">
    <location>
        <begin position="45"/>
        <end position="70"/>
    </location>
</feature>
<evidence type="ECO:0000259" key="5">
    <source>
        <dbReference type="Pfam" id="PF03115"/>
    </source>
</evidence>
<keyword evidence="2" id="KW-0167">Capsid protein</keyword>
<dbReference type="InterPro" id="IPR004337">
    <property type="entry name" value="Astro_capsid_N"/>
</dbReference>
<dbReference type="GO" id="GO:0019028">
    <property type="term" value="C:viral capsid"/>
    <property type="evidence" value="ECO:0007669"/>
    <property type="project" value="UniProtKB-KW"/>
</dbReference>
<feature type="compositionally biased region" description="Low complexity" evidence="4">
    <location>
        <begin position="93"/>
        <end position="109"/>
    </location>
</feature>
<evidence type="ECO:0000256" key="2">
    <source>
        <dbReference type="ARBA" id="ARBA00022561"/>
    </source>
</evidence>
<dbReference type="InterPro" id="IPR029053">
    <property type="entry name" value="Viral_coat"/>
</dbReference>
<proteinExistence type="predicted"/>
<dbReference type="Gene3D" id="2.60.120.20">
    <property type="match status" value="1"/>
</dbReference>
<protein>
    <submittedName>
        <fullName evidence="6">Capsid protein</fullName>
    </submittedName>
</protein>
<feature type="compositionally biased region" description="Low complexity" evidence="4">
    <location>
        <begin position="18"/>
        <end position="35"/>
    </location>
</feature>
<feature type="domain" description="Astrovirus capsid protein inner core" evidence="5">
    <location>
        <begin position="78"/>
        <end position="291"/>
    </location>
</feature>
<name>A0A2P1GNB3_9VIRU</name>
<feature type="region of interest" description="Disordered" evidence="4">
    <location>
        <begin position="1"/>
        <end position="124"/>
    </location>
</feature>
<evidence type="ECO:0000256" key="3">
    <source>
        <dbReference type="ARBA" id="ARBA00022844"/>
    </source>
</evidence>
<accession>A0A2P1GNB3</accession>
<evidence type="ECO:0000256" key="4">
    <source>
        <dbReference type="SAM" id="MobiDB-lite"/>
    </source>
</evidence>
<evidence type="ECO:0000256" key="1">
    <source>
        <dbReference type="ARBA" id="ARBA00004328"/>
    </source>
</evidence>
<evidence type="ECO:0000313" key="6">
    <source>
        <dbReference type="EMBL" id="AVM87495.1"/>
    </source>
</evidence>
<keyword evidence="3" id="KW-0946">Virion</keyword>
<dbReference type="Pfam" id="PF03115">
    <property type="entry name" value="Astro_capsid_N"/>
    <property type="match status" value="1"/>
</dbReference>
<organism evidence="6">
    <name type="scientific">Wenzhou pacific spadenose shark astrovirus 2</name>
    <dbReference type="NCBI Taxonomy" id="2116146"/>
    <lineage>
        <taxon>Viruses</taxon>
        <taxon>Riboviria</taxon>
        <taxon>Orthornavirae</taxon>
        <taxon>Pisuviricota</taxon>
        <taxon>Stelpaviricetes</taxon>
        <taxon>Stellavirales</taxon>
        <taxon>Astroviridae</taxon>
    </lineage>
</organism>
<reference evidence="6" key="1">
    <citation type="journal article" date="2018" name="Nature">
        <title>The evolutionary history of vertebrate RNA viruses.</title>
        <authorList>
            <person name="Shi M."/>
            <person name="Lin X.D."/>
            <person name="Chen X."/>
            <person name="Tian J.H."/>
            <person name="Chen L.J."/>
            <person name="Li K."/>
            <person name="Wang W."/>
            <person name="Eden J.S."/>
            <person name="Shen J.J."/>
            <person name="Liu L."/>
            <person name="Holmes E.C."/>
            <person name="Zhang Y.Z."/>
        </authorList>
    </citation>
    <scope>NUCLEOTIDE SEQUENCE</scope>
    <source>
        <strain evidence="6">RGYQSMGReov43317</strain>
    </source>
</reference>
<comment type="subcellular location">
    <subcellularLocation>
        <location evidence="1">Virion</location>
    </subcellularLocation>
</comment>
<dbReference type="EMBL" id="MG599889">
    <property type="protein sequence ID" value="AVM87495.1"/>
    <property type="molecule type" value="Genomic_RNA"/>
</dbReference>
<sequence>MARLEVGQKKKHLKLKMASNGKNSKNSAGNSSNSSVAHPSGAKPKTSQPKGILKQNNQAQTVQIKKTTPPLTEVDGPSRARSRSRKRSSTPARGQTKQQQPKQQQAPKPQRQRGRQRRGRLEQRVETLLKETRDSGFKPEKTLSLRFGVGVWEADGAVETKIVDSPMLNPVLVKEDDTDTTPIIIEASQYSHWRWNSCSLHLKTLYPAFVAGQTHRVAVNSDPGGKPASQNWINILNRDGFSPKVGSDATFKIPRDLLWGAKPGGWHEVNPDAGPSDSCPLQIDLVNFGEATNVYQNTPIPKTTGLWQYWFSGSVSFSNRKPEPAVTTLEKFEENADLVVQETSGEPINVTPNPATRFSRMAGNLPKARVAWLPLLGSIFKVGTALWTGIQSVRSAIGNAREVYARGVSQGPAGRVVTQPTVQLYASWEDAVKDTPIISQNTKTTTTPSDTVEITQITPSPSQAAAPMVLPPDPDPVFPSPNPGEPDWPRPNPVQSWKGQICAPLFTYENPVADNTLTITLRGNMESYSYMNWAIGGNMTNGLPQVFAGTSNDAIDFAFLMGEKQFEQHDTRNGYTANGDQGQASGDIIAQGYAEFFYFKDSGSTPAEKGSHVCEFIVVTNSTAMLHGKQPSIILYDKSYNFSPFQGAVGSVIQDSRNEINWILPGGDYPVPVQVEEPVEVSEVDELKMLVRQLMLERK</sequence>